<accession>A0A0C3D8I5</accession>
<dbReference type="OrthoDB" id="1368803at2759"/>
<reference evidence="2" key="2">
    <citation type="submission" date="2015-01" db="EMBL/GenBank/DDBJ databases">
        <title>Evolutionary Origins and Diversification of the Mycorrhizal Mutualists.</title>
        <authorList>
            <consortium name="DOE Joint Genome Institute"/>
            <consortium name="Mycorrhizal Genomics Consortium"/>
            <person name="Kohler A."/>
            <person name="Kuo A."/>
            <person name="Nagy L.G."/>
            <person name="Floudas D."/>
            <person name="Copeland A."/>
            <person name="Barry K.W."/>
            <person name="Cichocki N."/>
            <person name="Veneault-Fourrey C."/>
            <person name="LaButti K."/>
            <person name="Lindquist E.A."/>
            <person name="Lipzen A."/>
            <person name="Lundell T."/>
            <person name="Morin E."/>
            <person name="Murat C."/>
            <person name="Riley R."/>
            <person name="Ohm R."/>
            <person name="Sun H."/>
            <person name="Tunlid A."/>
            <person name="Henrissat B."/>
            <person name="Grigoriev I.V."/>
            <person name="Hibbett D.S."/>
            <person name="Martin F."/>
        </authorList>
    </citation>
    <scope>NUCLEOTIDE SEQUENCE [LARGE SCALE GENOMIC DNA]</scope>
    <source>
        <strain evidence="2">Foug A</strain>
    </source>
</reference>
<proteinExistence type="predicted"/>
<dbReference type="EMBL" id="KN822202">
    <property type="protein sequence ID" value="KIM52704.1"/>
    <property type="molecule type" value="Genomic_DNA"/>
</dbReference>
<keyword evidence="2" id="KW-1185">Reference proteome</keyword>
<dbReference type="Gene3D" id="3.20.20.150">
    <property type="entry name" value="Divalent-metal-dependent TIM barrel enzymes"/>
    <property type="match status" value="1"/>
</dbReference>
<name>A0A0C3D8I5_9AGAM</name>
<organism evidence="1 2">
    <name type="scientific">Scleroderma citrinum Foug A</name>
    <dbReference type="NCBI Taxonomy" id="1036808"/>
    <lineage>
        <taxon>Eukaryota</taxon>
        <taxon>Fungi</taxon>
        <taxon>Dikarya</taxon>
        <taxon>Basidiomycota</taxon>
        <taxon>Agaricomycotina</taxon>
        <taxon>Agaricomycetes</taxon>
        <taxon>Agaricomycetidae</taxon>
        <taxon>Boletales</taxon>
        <taxon>Sclerodermatineae</taxon>
        <taxon>Sclerodermataceae</taxon>
        <taxon>Scleroderma</taxon>
    </lineage>
</organism>
<protein>
    <submittedName>
        <fullName evidence="1">Uncharacterized protein</fullName>
    </submittedName>
</protein>
<evidence type="ECO:0000313" key="2">
    <source>
        <dbReference type="Proteomes" id="UP000053989"/>
    </source>
</evidence>
<reference evidence="1 2" key="1">
    <citation type="submission" date="2014-04" db="EMBL/GenBank/DDBJ databases">
        <authorList>
            <consortium name="DOE Joint Genome Institute"/>
            <person name="Kuo A."/>
            <person name="Kohler A."/>
            <person name="Nagy L.G."/>
            <person name="Floudas D."/>
            <person name="Copeland A."/>
            <person name="Barry K.W."/>
            <person name="Cichocki N."/>
            <person name="Veneault-Fourrey C."/>
            <person name="LaButti K."/>
            <person name="Lindquist E.A."/>
            <person name="Lipzen A."/>
            <person name="Lundell T."/>
            <person name="Morin E."/>
            <person name="Murat C."/>
            <person name="Sun H."/>
            <person name="Tunlid A."/>
            <person name="Henrissat B."/>
            <person name="Grigoriev I.V."/>
            <person name="Hibbett D.S."/>
            <person name="Martin F."/>
            <person name="Nordberg H.P."/>
            <person name="Cantor M.N."/>
            <person name="Hua S.X."/>
        </authorList>
    </citation>
    <scope>NUCLEOTIDE SEQUENCE [LARGE SCALE GENOMIC DNA]</scope>
    <source>
        <strain evidence="1 2">Foug A</strain>
    </source>
</reference>
<dbReference type="HOGENOM" id="CLU_2456070_0_0_1"/>
<dbReference type="STRING" id="1036808.A0A0C3D8I5"/>
<dbReference type="InParanoid" id="A0A0C3D8I5"/>
<dbReference type="AlphaFoldDB" id="A0A0C3D8I5"/>
<gene>
    <name evidence="1" type="ORF">SCLCIDRAFT_1223516</name>
</gene>
<dbReference type="Proteomes" id="UP000053989">
    <property type="component" value="Unassembled WGS sequence"/>
</dbReference>
<evidence type="ECO:0000313" key="1">
    <source>
        <dbReference type="EMBL" id="KIM52704.1"/>
    </source>
</evidence>
<sequence length="89" mass="9727">MIHQPTFILSGVRSGLHASSGESAYAQYLGHLEKSSPPVQAARTEGTVEHFAQGYQDYLQNPLQVDPTTIGYQGVGRNAPCLCSMWYPD</sequence>